<feature type="domain" description="ABC transporter" evidence="5">
    <location>
        <begin position="5"/>
        <end position="231"/>
    </location>
</feature>
<keyword evidence="3" id="KW-0547">Nucleotide-binding</keyword>
<evidence type="ECO:0000256" key="1">
    <source>
        <dbReference type="ARBA" id="ARBA00005417"/>
    </source>
</evidence>
<sequence length="306" mass="34579">MENIIETVDLTKRYSKAVALDSVSIHVRQGEIYGLIGKNGAGKSTLFKTMMGLAPYSSGEVKMFGDSSTSGLNKAHHRIGFMMGAHFFPYLSARENLEYFRKLKGIPDKTEVDRVLKLVEMEKVKKKFKSFSMGMKQRVSIANALMGYPDIVVLDEPINGLDPQGIADFRHLVQKLNKENKTTFMVSSHILGELGMMATRFGFIHDGRLVEEIDREVIRNKTKEQVIVKVSDIEKATCLLEEKFESIEYTVNGDKELVIMKMTDRTDEIAALFVQNDLSLYKLDTQEISIEDYYLQLIAKGGVNNV</sequence>
<dbReference type="InterPro" id="IPR027417">
    <property type="entry name" value="P-loop_NTPase"/>
</dbReference>
<evidence type="ECO:0000259" key="5">
    <source>
        <dbReference type="PROSITE" id="PS50893"/>
    </source>
</evidence>
<reference evidence="6 7" key="1">
    <citation type="submission" date="2017-02" db="EMBL/GenBank/DDBJ databases">
        <authorList>
            <person name="Peterson S.W."/>
        </authorList>
    </citation>
    <scope>NUCLEOTIDE SEQUENCE [LARGE SCALE GENOMIC DNA]</scope>
    <source>
        <strain evidence="6 7">42ea</strain>
    </source>
</reference>
<keyword evidence="2" id="KW-0813">Transport</keyword>
<evidence type="ECO:0000313" key="7">
    <source>
        <dbReference type="Proteomes" id="UP000195611"/>
    </source>
</evidence>
<keyword evidence="4 6" id="KW-0067">ATP-binding</keyword>
<dbReference type="GO" id="GO:0016887">
    <property type="term" value="F:ATP hydrolysis activity"/>
    <property type="evidence" value="ECO:0007669"/>
    <property type="project" value="InterPro"/>
</dbReference>
<evidence type="ECO:0000313" key="6">
    <source>
        <dbReference type="EMBL" id="SJN33872.1"/>
    </source>
</evidence>
<organism evidence="6 7">
    <name type="scientific">Marinilactibacillus psychrotolerans 42ea</name>
    <dbReference type="NCBI Taxonomy" id="1255609"/>
    <lineage>
        <taxon>Bacteria</taxon>
        <taxon>Bacillati</taxon>
        <taxon>Bacillota</taxon>
        <taxon>Bacilli</taxon>
        <taxon>Lactobacillales</taxon>
        <taxon>Carnobacteriaceae</taxon>
        <taxon>Marinilactibacillus</taxon>
    </lineage>
</organism>
<dbReference type="SMART" id="SM00382">
    <property type="entry name" value="AAA"/>
    <property type="match status" value="1"/>
</dbReference>
<dbReference type="PANTHER" id="PTHR43335:SF8">
    <property type="entry name" value="ABC TRANSPORTER, ATP-BINDING PROTEIN"/>
    <property type="match status" value="1"/>
</dbReference>
<dbReference type="Gene3D" id="3.40.50.300">
    <property type="entry name" value="P-loop containing nucleotide triphosphate hydrolases"/>
    <property type="match status" value="1"/>
</dbReference>
<name>A0A1R4JPH2_9LACT</name>
<dbReference type="InterPro" id="IPR003439">
    <property type="entry name" value="ABC_transporter-like_ATP-bd"/>
</dbReference>
<comment type="similarity">
    <text evidence="1">Belongs to the ABC transporter superfamily.</text>
</comment>
<gene>
    <name evidence="6" type="ORF">FM115_06295</name>
</gene>
<dbReference type="EMBL" id="FUKW01000087">
    <property type="protein sequence ID" value="SJN33872.1"/>
    <property type="molecule type" value="Genomic_DNA"/>
</dbReference>
<protein>
    <submittedName>
        <fullName evidence="6">Lantibiotic transport ATP-binding protein spaF/mutF</fullName>
    </submittedName>
</protein>
<dbReference type="SUPFAM" id="SSF52540">
    <property type="entry name" value="P-loop containing nucleoside triphosphate hydrolases"/>
    <property type="match status" value="1"/>
</dbReference>
<dbReference type="GO" id="GO:0005524">
    <property type="term" value="F:ATP binding"/>
    <property type="evidence" value="ECO:0007669"/>
    <property type="project" value="UniProtKB-KW"/>
</dbReference>
<dbReference type="InterPro" id="IPR003593">
    <property type="entry name" value="AAA+_ATPase"/>
</dbReference>
<dbReference type="PANTHER" id="PTHR43335">
    <property type="entry name" value="ABC TRANSPORTER, ATP-BINDING PROTEIN"/>
    <property type="match status" value="1"/>
</dbReference>
<dbReference type="PROSITE" id="PS50893">
    <property type="entry name" value="ABC_TRANSPORTER_2"/>
    <property type="match status" value="1"/>
</dbReference>
<dbReference type="Proteomes" id="UP000195611">
    <property type="component" value="Unassembled WGS sequence"/>
</dbReference>
<dbReference type="Pfam" id="PF00005">
    <property type="entry name" value="ABC_tran"/>
    <property type="match status" value="1"/>
</dbReference>
<accession>A0A1R4JPH2</accession>
<evidence type="ECO:0000256" key="3">
    <source>
        <dbReference type="ARBA" id="ARBA00022741"/>
    </source>
</evidence>
<evidence type="ECO:0000256" key="4">
    <source>
        <dbReference type="ARBA" id="ARBA00022840"/>
    </source>
</evidence>
<proteinExistence type="inferred from homology"/>
<dbReference type="RefSeq" id="WP_087058420.1">
    <property type="nucleotide sequence ID" value="NZ_FUKW01000087.1"/>
</dbReference>
<dbReference type="AlphaFoldDB" id="A0A1R4JPH2"/>
<evidence type="ECO:0000256" key="2">
    <source>
        <dbReference type="ARBA" id="ARBA00022448"/>
    </source>
</evidence>